<protein>
    <recommendedName>
        <fullName evidence="4">ABC transporter permease</fullName>
    </recommendedName>
</protein>
<feature type="transmembrane region" description="Helical" evidence="1">
    <location>
        <begin position="151"/>
        <end position="175"/>
    </location>
</feature>
<evidence type="ECO:0000256" key="1">
    <source>
        <dbReference type="SAM" id="Phobius"/>
    </source>
</evidence>
<feature type="transmembrane region" description="Helical" evidence="1">
    <location>
        <begin position="231"/>
        <end position="251"/>
    </location>
</feature>
<accession>A0A2W5V012</accession>
<dbReference type="AlphaFoldDB" id="A0A2W5V012"/>
<keyword evidence="1" id="KW-0812">Transmembrane</keyword>
<comment type="caution">
    <text evidence="2">The sequence shown here is derived from an EMBL/GenBank/DDBJ whole genome shotgun (WGS) entry which is preliminary data.</text>
</comment>
<organism evidence="2 3">
    <name type="scientific">Corynebacterium kroppenstedtii</name>
    <dbReference type="NCBI Taxonomy" id="161879"/>
    <lineage>
        <taxon>Bacteria</taxon>
        <taxon>Bacillati</taxon>
        <taxon>Actinomycetota</taxon>
        <taxon>Actinomycetes</taxon>
        <taxon>Mycobacteriales</taxon>
        <taxon>Corynebacteriaceae</taxon>
        <taxon>Corynebacterium</taxon>
    </lineage>
</organism>
<evidence type="ECO:0000313" key="2">
    <source>
        <dbReference type="EMBL" id="PZR03341.1"/>
    </source>
</evidence>
<gene>
    <name evidence="2" type="ORF">DI525_10400</name>
</gene>
<reference evidence="2 3" key="1">
    <citation type="submission" date="2017-08" db="EMBL/GenBank/DDBJ databases">
        <title>Infants hospitalized years apart are colonized by the same room-sourced microbial strains.</title>
        <authorList>
            <person name="Brooks B."/>
            <person name="Olm M.R."/>
            <person name="Firek B.A."/>
            <person name="Baker R."/>
            <person name="Thomas B.C."/>
            <person name="Morowitz M.J."/>
            <person name="Banfield J.F."/>
        </authorList>
    </citation>
    <scope>NUCLEOTIDE SEQUENCE [LARGE SCALE GENOMIC DNA]</scope>
    <source>
        <strain evidence="2">S2_003_000_R1_3</strain>
    </source>
</reference>
<dbReference type="RefSeq" id="WP_303735632.1">
    <property type="nucleotide sequence ID" value="NZ_CAKZHK010000010.1"/>
</dbReference>
<evidence type="ECO:0008006" key="4">
    <source>
        <dbReference type="Google" id="ProtNLM"/>
    </source>
</evidence>
<feature type="transmembrane region" description="Helical" evidence="1">
    <location>
        <begin position="66"/>
        <end position="89"/>
    </location>
</feature>
<sequence>MFLMVKRQCEAEWSKLASLRSTWANLSLAVLVGITASLVMCAEAVISREVLGGGIRQWEPIQVAHWIRMMTCTLFSLWAVGSVTGEYRVGTMPLSYRACQRPGLLLGAKWLVTGAIAAVLSGVTVAISIAVDKVAFPSVTESWSFGSSDVVHLMWSLPAYSFLVCGMGVGAGALFRTASASVGILLLWQFVLEPFSVVLPNGGKAFAFLPFSNGSVFIGEETQFPLPIEGWHMAGVLFAVWVVALCAGGWYRVVKRYA</sequence>
<keyword evidence="1" id="KW-1133">Transmembrane helix</keyword>
<feature type="transmembrane region" description="Helical" evidence="1">
    <location>
        <begin position="110"/>
        <end position="131"/>
    </location>
</feature>
<dbReference type="Proteomes" id="UP000249432">
    <property type="component" value="Unassembled WGS sequence"/>
</dbReference>
<name>A0A2W5V012_9CORY</name>
<feature type="transmembrane region" description="Helical" evidence="1">
    <location>
        <begin position="23"/>
        <end position="46"/>
    </location>
</feature>
<feature type="transmembrane region" description="Helical" evidence="1">
    <location>
        <begin position="182"/>
        <end position="199"/>
    </location>
</feature>
<evidence type="ECO:0000313" key="3">
    <source>
        <dbReference type="Proteomes" id="UP000249432"/>
    </source>
</evidence>
<keyword evidence="1" id="KW-0472">Membrane</keyword>
<proteinExistence type="predicted"/>
<dbReference type="EMBL" id="QFRA01000044">
    <property type="protein sequence ID" value="PZR03341.1"/>
    <property type="molecule type" value="Genomic_DNA"/>
</dbReference>